<protein>
    <recommendedName>
        <fullName evidence="9">DUF308 domain-containing protein</fullName>
    </recommendedName>
</protein>
<dbReference type="SUPFAM" id="SSF47323">
    <property type="entry name" value="Anticodon-binding domain of a subclass of class I aminoacyl-tRNA synthetases"/>
    <property type="match status" value="1"/>
</dbReference>
<dbReference type="InterPro" id="IPR056411">
    <property type="entry name" value="CysS_C"/>
</dbReference>
<evidence type="ECO:0000256" key="2">
    <source>
        <dbReference type="ARBA" id="ARBA00022741"/>
    </source>
</evidence>
<dbReference type="InterPro" id="IPR057798">
    <property type="entry name" value="PH_YqeB"/>
</dbReference>
<keyword evidence="3" id="KW-0067">ATP-binding</keyword>
<proteinExistence type="predicted"/>
<dbReference type="Pfam" id="PF23493">
    <property type="entry name" value="CysS_C"/>
    <property type="match status" value="1"/>
</dbReference>
<feature type="domain" description="Cysteinyl-tRNA ligase anticodon binding" evidence="5">
    <location>
        <begin position="174"/>
        <end position="224"/>
    </location>
</feature>
<keyword evidence="8" id="KW-1185">Reference proteome</keyword>
<evidence type="ECO:0000256" key="1">
    <source>
        <dbReference type="ARBA" id="ARBA00022598"/>
    </source>
</evidence>
<sequence length="230" mass="26238">MDKRTEWTELGLSTVDKMLIWAIPPVLGGVLGWFLPVIAEWASSLPWVPFQGPLELVASLHGPWVALITALLGLLAGMWLSHAAIRESLHVRLSDRELQLSVNGAEAVYTREDIFAAFLDGKELVLVGQQGQELYRQKIEGKARLFTEEFLRHGYPWREGDPYADEYRRWVANSPELTAAMNALFEAREKALREDDKDDADDLRRELSKLGVTVRDEGKRQYWRLHGSRL</sequence>
<name>A0ABS4FH49_9BACL</name>
<evidence type="ECO:0008006" key="9">
    <source>
        <dbReference type="Google" id="ProtNLM"/>
    </source>
</evidence>
<evidence type="ECO:0000259" key="6">
    <source>
        <dbReference type="Pfam" id="PF23494"/>
    </source>
</evidence>
<keyword evidence="4" id="KW-0812">Transmembrane</keyword>
<evidence type="ECO:0000256" key="4">
    <source>
        <dbReference type="SAM" id="Phobius"/>
    </source>
</evidence>
<dbReference type="Pfam" id="PF23494">
    <property type="entry name" value="bPH_10"/>
    <property type="match status" value="1"/>
</dbReference>
<dbReference type="EMBL" id="JAGGKI010000015">
    <property type="protein sequence ID" value="MBP1895585.1"/>
    <property type="molecule type" value="Genomic_DNA"/>
</dbReference>
<dbReference type="Proteomes" id="UP000706926">
    <property type="component" value="Unassembled WGS sequence"/>
</dbReference>
<keyword evidence="2" id="KW-0547">Nucleotide-binding</keyword>
<dbReference type="Gene3D" id="1.20.120.1910">
    <property type="entry name" value="Cysteine-tRNA ligase, C-terminal anti-codon recognition domain"/>
    <property type="match status" value="1"/>
</dbReference>
<feature type="transmembrane region" description="Helical" evidence="4">
    <location>
        <begin position="62"/>
        <end position="85"/>
    </location>
</feature>
<evidence type="ECO:0000313" key="7">
    <source>
        <dbReference type="EMBL" id="MBP1895585.1"/>
    </source>
</evidence>
<feature type="transmembrane region" description="Helical" evidence="4">
    <location>
        <begin position="20"/>
        <end position="42"/>
    </location>
</feature>
<comment type="caution">
    <text evidence="7">The sequence shown here is derived from an EMBL/GenBank/DDBJ whole genome shotgun (WGS) entry which is preliminary data.</text>
</comment>
<gene>
    <name evidence="7" type="ORF">J2Z18_004695</name>
</gene>
<keyword evidence="1" id="KW-0436">Ligase</keyword>
<keyword evidence="4" id="KW-0472">Membrane</keyword>
<dbReference type="GeneID" id="95406591"/>
<evidence type="ECO:0000256" key="3">
    <source>
        <dbReference type="ARBA" id="ARBA00022840"/>
    </source>
</evidence>
<accession>A0ABS4FH49</accession>
<feature type="domain" description="YqeB PH" evidence="6">
    <location>
        <begin position="8"/>
        <end position="158"/>
    </location>
</feature>
<dbReference type="InterPro" id="IPR009080">
    <property type="entry name" value="tRNAsynth_Ia_anticodon-bd"/>
</dbReference>
<evidence type="ECO:0000313" key="8">
    <source>
        <dbReference type="Proteomes" id="UP000706926"/>
    </source>
</evidence>
<organism evidence="7 8">
    <name type="scientific">Paenibacillus lactis</name>
    <dbReference type="NCBI Taxonomy" id="228574"/>
    <lineage>
        <taxon>Bacteria</taxon>
        <taxon>Bacillati</taxon>
        <taxon>Bacillota</taxon>
        <taxon>Bacilli</taxon>
        <taxon>Bacillales</taxon>
        <taxon>Paenibacillaceae</taxon>
        <taxon>Paenibacillus</taxon>
    </lineage>
</organism>
<dbReference type="RefSeq" id="WP_210095411.1">
    <property type="nucleotide sequence ID" value="NZ_CP139098.1"/>
</dbReference>
<evidence type="ECO:0000259" key="5">
    <source>
        <dbReference type="Pfam" id="PF23493"/>
    </source>
</evidence>
<reference evidence="7 8" key="1">
    <citation type="submission" date="2021-03" db="EMBL/GenBank/DDBJ databases">
        <title>Genomic Encyclopedia of Type Strains, Phase IV (KMG-IV): sequencing the most valuable type-strain genomes for metagenomic binning, comparative biology and taxonomic classification.</title>
        <authorList>
            <person name="Goeker M."/>
        </authorList>
    </citation>
    <scope>NUCLEOTIDE SEQUENCE [LARGE SCALE GENOMIC DNA]</scope>
    <source>
        <strain evidence="7 8">DSM 15596</strain>
    </source>
</reference>
<keyword evidence="4" id="KW-1133">Transmembrane helix</keyword>